<dbReference type="AlphaFoldDB" id="A0A834UE55"/>
<gene>
    <name evidence="2" type="ORF">H0235_002418</name>
</gene>
<accession>A0A834UE55</accession>
<evidence type="ECO:0000313" key="2">
    <source>
        <dbReference type="EMBL" id="KAF7434227.1"/>
    </source>
</evidence>
<sequence>MLLKDFSGNPFPAVGEERDREAGFGPWREHRTAQSVGHLRRDTNGRKQAQDNGDWGLSRELWTAESPPLCLVSVTKGAAEDSTKSFPSVKASI</sequence>
<protein>
    <submittedName>
        <fullName evidence="2">Uncharacterized protein</fullName>
    </submittedName>
</protein>
<dbReference type="EMBL" id="JACSDY010000002">
    <property type="protein sequence ID" value="KAF7434227.1"/>
    <property type="molecule type" value="Genomic_DNA"/>
</dbReference>
<feature type="compositionally biased region" description="Basic and acidic residues" evidence="1">
    <location>
        <begin position="15"/>
        <end position="32"/>
    </location>
</feature>
<evidence type="ECO:0000313" key="3">
    <source>
        <dbReference type="Proteomes" id="UP000600918"/>
    </source>
</evidence>
<name>A0A834UE55_VESPE</name>
<proteinExistence type="predicted"/>
<feature type="compositionally biased region" description="Basic and acidic residues" evidence="1">
    <location>
        <begin position="39"/>
        <end position="49"/>
    </location>
</feature>
<feature type="region of interest" description="Disordered" evidence="1">
    <location>
        <begin position="1"/>
        <end position="54"/>
    </location>
</feature>
<evidence type="ECO:0000256" key="1">
    <source>
        <dbReference type="SAM" id="MobiDB-lite"/>
    </source>
</evidence>
<comment type="caution">
    <text evidence="2">The sequence shown here is derived from an EMBL/GenBank/DDBJ whole genome shotgun (WGS) entry which is preliminary data.</text>
</comment>
<organism evidence="2 3">
    <name type="scientific">Vespula pensylvanica</name>
    <name type="common">Western yellow jacket</name>
    <name type="synonym">Wasp</name>
    <dbReference type="NCBI Taxonomy" id="30213"/>
    <lineage>
        <taxon>Eukaryota</taxon>
        <taxon>Metazoa</taxon>
        <taxon>Ecdysozoa</taxon>
        <taxon>Arthropoda</taxon>
        <taxon>Hexapoda</taxon>
        <taxon>Insecta</taxon>
        <taxon>Pterygota</taxon>
        <taxon>Neoptera</taxon>
        <taxon>Endopterygota</taxon>
        <taxon>Hymenoptera</taxon>
        <taxon>Apocrita</taxon>
        <taxon>Aculeata</taxon>
        <taxon>Vespoidea</taxon>
        <taxon>Vespidae</taxon>
        <taxon>Vespinae</taxon>
        <taxon>Vespula</taxon>
    </lineage>
</organism>
<dbReference type="Proteomes" id="UP000600918">
    <property type="component" value="Unassembled WGS sequence"/>
</dbReference>
<keyword evidence="3" id="KW-1185">Reference proteome</keyword>
<reference evidence="2" key="1">
    <citation type="journal article" date="2020" name="G3 (Bethesda)">
        <title>High-Quality Assemblies for Three Invasive Social Wasps from the &lt;i&gt;Vespula&lt;/i&gt; Genus.</title>
        <authorList>
            <person name="Harrop T.W.R."/>
            <person name="Guhlin J."/>
            <person name="McLaughlin G.M."/>
            <person name="Permina E."/>
            <person name="Stockwell P."/>
            <person name="Gilligan J."/>
            <person name="Le Lec M.F."/>
            <person name="Gruber M.A.M."/>
            <person name="Quinn O."/>
            <person name="Lovegrove M."/>
            <person name="Duncan E.J."/>
            <person name="Remnant E.J."/>
            <person name="Van Eeckhoven J."/>
            <person name="Graham B."/>
            <person name="Knapp R.A."/>
            <person name="Langford K.W."/>
            <person name="Kronenberg Z."/>
            <person name="Press M.O."/>
            <person name="Eacker S.M."/>
            <person name="Wilson-Rankin E.E."/>
            <person name="Purcell J."/>
            <person name="Lester P.J."/>
            <person name="Dearden P.K."/>
        </authorList>
    </citation>
    <scope>NUCLEOTIDE SEQUENCE</scope>
    <source>
        <strain evidence="2">Volc-1</strain>
    </source>
</reference>